<dbReference type="AlphaFoldDB" id="A0A7W7ZM34"/>
<evidence type="ECO:0000313" key="3">
    <source>
        <dbReference type="Proteomes" id="UP000584867"/>
    </source>
</evidence>
<feature type="domain" description="Transposase IS4-like" evidence="1">
    <location>
        <begin position="3"/>
        <end position="92"/>
    </location>
</feature>
<dbReference type="GO" id="GO:0006313">
    <property type="term" value="P:DNA transposition"/>
    <property type="evidence" value="ECO:0007669"/>
    <property type="project" value="InterPro"/>
</dbReference>
<proteinExistence type="predicted"/>
<reference evidence="2 3" key="1">
    <citation type="submission" date="2020-08" db="EMBL/GenBank/DDBJ databases">
        <title>Genomic Encyclopedia of Type Strains, Phase IV (KMG-V): Genome sequencing to study the core and pangenomes of soil and plant-associated prokaryotes.</title>
        <authorList>
            <person name="Whitman W."/>
        </authorList>
    </citation>
    <scope>NUCLEOTIDE SEQUENCE [LARGE SCALE GENOMIC DNA]</scope>
    <source>
        <strain evidence="2 3">X5P3</strain>
    </source>
</reference>
<evidence type="ECO:0000313" key="2">
    <source>
        <dbReference type="EMBL" id="MBB5062233.1"/>
    </source>
</evidence>
<dbReference type="GO" id="GO:0004803">
    <property type="term" value="F:transposase activity"/>
    <property type="evidence" value="ECO:0007669"/>
    <property type="project" value="InterPro"/>
</dbReference>
<dbReference type="Pfam" id="PF01609">
    <property type="entry name" value="DDE_Tnp_1"/>
    <property type="match status" value="1"/>
</dbReference>
<dbReference type="InterPro" id="IPR002559">
    <property type="entry name" value="Transposase_11"/>
</dbReference>
<organism evidence="2 3">
    <name type="scientific">Granulicella mallensis</name>
    <dbReference type="NCBI Taxonomy" id="940614"/>
    <lineage>
        <taxon>Bacteria</taxon>
        <taxon>Pseudomonadati</taxon>
        <taxon>Acidobacteriota</taxon>
        <taxon>Terriglobia</taxon>
        <taxon>Terriglobales</taxon>
        <taxon>Acidobacteriaceae</taxon>
        <taxon>Granulicella</taxon>
    </lineage>
</organism>
<protein>
    <submittedName>
        <fullName evidence="2">Transposase</fullName>
    </submittedName>
</protein>
<comment type="caution">
    <text evidence="2">The sequence shown here is derived from an EMBL/GenBank/DDBJ whole genome shotgun (WGS) entry which is preliminary data.</text>
</comment>
<evidence type="ECO:0000259" key="1">
    <source>
        <dbReference type="Pfam" id="PF01609"/>
    </source>
</evidence>
<gene>
    <name evidence="2" type="ORF">HDF15_000560</name>
</gene>
<dbReference type="Proteomes" id="UP000584867">
    <property type="component" value="Unassembled WGS sequence"/>
</dbReference>
<accession>A0A7W7ZM34</accession>
<dbReference type="GO" id="GO:0003677">
    <property type="term" value="F:DNA binding"/>
    <property type="evidence" value="ECO:0007669"/>
    <property type="project" value="InterPro"/>
</dbReference>
<name>A0A7W7ZM34_9BACT</name>
<sequence>MSTKIHLLADEQGLPVDFDVTAGQANDCTQAIPLLGERTTGHVLADKGYDSDAIVEHVAAMGAVVVTRPNATGRCSANTTKTFTNREIASNAAVAGVFAIG</sequence>
<dbReference type="EMBL" id="JACHIO010000002">
    <property type="protein sequence ID" value="MBB5062233.1"/>
    <property type="molecule type" value="Genomic_DNA"/>
</dbReference>